<proteinExistence type="predicted"/>
<dbReference type="AlphaFoldDB" id="A0AAI9GP81"/>
<sequence length="51" mass="5865">MEQYYILRRHYLPRGDDSLDDIAAALWLDNRYWENMSVAVANGIGTAFKGS</sequence>
<dbReference type="InterPro" id="IPR054184">
    <property type="entry name" value="DUF6890"/>
</dbReference>
<evidence type="ECO:0000313" key="1">
    <source>
        <dbReference type="EMBL" id="EML1473774.1"/>
    </source>
</evidence>
<accession>A0AAI9GP81</accession>
<dbReference type="Pfam" id="PF21830">
    <property type="entry name" value="DUF6890"/>
    <property type="match status" value="1"/>
</dbReference>
<organism evidence="1">
    <name type="scientific">Pluralibacter gergoviae</name>
    <name type="common">Enterobacter gergoviae</name>
    <dbReference type="NCBI Taxonomy" id="61647"/>
    <lineage>
        <taxon>Bacteria</taxon>
        <taxon>Pseudomonadati</taxon>
        <taxon>Pseudomonadota</taxon>
        <taxon>Gammaproteobacteria</taxon>
        <taxon>Enterobacterales</taxon>
        <taxon>Enterobacteriaceae</taxon>
        <taxon>Pluralibacter</taxon>
    </lineage>
</organism>
<gene>
    <name evidence="1" type="ORF">QEG54_004586</name>
</gene>
<protein>
    <submittedName>
        <fullName evidence="1">Uncharacterized protein</fullName>
    </submittedName>
</protein>
<name>A0AAI9GP81_PLUGE</name>
<reference evidence="1" key="1">
    <citation type="submission" date="2024-02" db="EMBL/GenBank/DDBJ databases">
        <authorList>
            <consortium name="Clinical and Environmental Microbiology Branch: Whole genome sequencing antimicrobial resistance pathogens in the healthcare setting"/>
        </authorList>
    </citation>
    <scope>NUCLEOTIDE SEQUENCE</scope>
    <source>
        <strain evidence="1">2021DK-00143</strain>
    </source>
</reference>
<dbReference type="EMBL" id="ABLOKC030000035">
    <property type="protein sequence ID" value="EML1473774.1"/>
    <property type="molecule type" value="Genomic_DNA"/>
</dbReference>
<comment type="caution">
    <text evidence="1">The sequence shown here is derived from an EMBL/GenBank/DDBJ whole genome shotgun (WGS) entry which is preliminary data.</text>
</comment>